<organism evidence="1 2">
    <name type="scientific">Glomus cerebriforme</name>
    <dbReference type="NCBI Taxonomy" id="658196"/>
    <lineage>
        <taxon>Eukaryota</taxon>
        <taxon>Fungi</taxon>
        <taxon>Fungi incertae sedis</taxon>
        <taxon>Mucoromycota</taxon>
        <taxon>Glomeromycotina</taxon>
        <taxon>Glomeromycetes</taxon>
        <taxon>Glomerales</taxon>
        <taxon>Glomeraceae</taxon>
        <taxon>Glomus</taxon>
    </lineage>
</organism>
<dbReference type="Proteomes" id="UP000265703">
    <property type="component" value="Unassembled WGS sequence"/>
</dbReference>
<protein>
    <submittedName>
        <fullName evidence="1">Uncharacterized protein</fullName>
    </submittedName>
</protein>
<keyword evidence="2" id="KW-1185">Reference proteome</keyword>
<dbReference type="AlphaFoldDB" id="A0A397S799"/>
<comment type="caution">
    <text evidence="1">The sequence shown here is derived from an EMBL/GenBank/DDBJ whole genome shotgun (WGS) entry which is preliminary data.</text>
</comment>
<dbReference type="EMBL" id="QKYT01000929">
    <property type="protein sequence ID" value="RIA80629.1"/>
    <property type="molecule type" value="Genomic_DNA"/>
</dbReference>
<evidence type="ECO:0000313" key="1">
    <source>
        <dbReference type="EMBL" id="RIA80629.1"/>
    </source>
</evidence>
<sequence>MLKIIGRQQEVKRKKKEWISQVLKNGAELLRKPGSWKHSDPSLLEVRGEIFKIINPFQHLNHEIKNN</sequence>
<reference evidence="1 2" key="1">
    <citation type="submission" date="2018-06" db="EMBL/GenBank/DDBJ databases">
        <title>Comparative genomics reveals the genomic features of Rhizophagus irregularis, R. cerebriforme, R. diaphanum and Gigaspora rosea, and their symbiotic lifestyle signature.</title>
        <authorList>
            <person name="Morin E."/>
            <person name="San Clemente H."/>
            <person name="Chen E.C.H."/>
            <person name="De La Providencia I."/>
            <person name="Hainaut M."/>
            <person name="Kuo A."/>
            <person name="Kohler A."/>
            <person name="Murat C."/>
            <person name="Tang N."/>
            <person name="Roy S."/>
            <person name="Loubradou J."/>
            <person name="Henrissat B."/>
            <person name="Grigoriev I.V."/>
            <person name="Corradi N."/>
            <person name="Roux C."/>
            <person name="Martin F.M."/>
        </authorList>
    </citation>
    <scope>NUCLEOTIDE SEQUENCE [LARGE SCALE GENOMIC DNA]</scope>
    <source>
        <strain evidence="1 2">DAOM 227022</strain>
    </source>
</reference>
<proteinExistence type="predicted"/>
<gene>
    <name evidence="1" type="ORF">C1645_838345</name>
</gene>
<name>A0A397S799_9GLOM</name>
<accession>A0A397S799</accession>
<evidence type="ECO:0000313" key="2">
    <source>
        <dbReference type="Proteomes" id="UP000265703"/>
    </source>
</evidence>